<proteinExistence type="predicted"/>
<name>A0ABQ0RWQ5_9PSEU</name>
<gene>
    <name evidence="2" type="ORF">PSA01_19570</name>
</gene>
<feature type="region of interest" description="Disordered" evidence="1">
    <location>
        <begin position="74"/>
        <end position="101"/>
    </location>
</feature>
<accession>A0ABQ0RWQ5</accession>
<dbReference type="EMBL" id="BJNH01000019">
    <property type="protein sequence ID" value="GEC24928.1"/>
    <property type="molecule type" value="Genomic_DNA"/>
</dbReference>
<comment type="caution">
    <text evidence="2">The sequence shown here is derived from an EMBL/GenBank/DDBJ whole genome shotgun (WGS) entry which is preliminary data.</text>
</comment>
<evidence type="ECO:0000256" key="1">
    <source>
        <dbReference type="SAM" id="MobiDB-lite"/>
    </source>
</evidence>
<protein>
    <submittedName>
        <fullName evidence="2">Uncharacterized protein</fullName>
    </submittedName>
</protein>
<sequence>MGEERLDPAQVRPVVGDPVVVEDGVELAFECLQPGVLPVALAPSRGLRRRDQQHCPEYQQTDHRVVHPAQRTETLRGATGPGRPGRARGVTVTRGSAGRAGGGVAAAARSATTIMLLDTRGLIAVASPRVTR</sequence>
<dbReference type="Proteomes" id="UP000320693">
    <property type="component" value="Unassembled WGS sequence"/>
</dbReference>
<keyword evidence="3" id="KW-1185">Reference proteome</keyword>
<organism evidence="2 3">
    <name type="scientific">Pseudonocardia saturnea</name>
    <dbReference type="NCBI Taxonomy" id="33909"/>
    <lineage>
        <taxon>Bacteria</taxon>
        <taxon>Bacillati</taxon>
        <taxon>Actinomycetota</taxon>
        <taxon>Actinomycetes</taxon>
        <taxon>Pseudonocardiales</taxon>
        <taxon>Pseudonocardiaceae</taxon>
        <taxon>Pseudonocardia</taxon>
    </lineage>
</organism>
<dbReference type="RefSeq" id="WP_125911529.1">
    <property type="nucleotide sequence ID" value="NZ_BJNH01000019.1"/>
</dbReference>
<reference evidence="2 3" key="1">
    <citation type="submission" date="2019-06" db="EMBL/GenBank/DDBJ databases">
        <title>Whole genome shotgun sequence of Pseudonocardia saturnea NBRC 14499.</title>
        <authorList>
            <person name="Hosoyama A."/>
            <person name="Uohara A."/>
            <person name="Ohji S."/>
            <person name="Ichikawa N."/>
        </authorList>
    </citation>
    <scope>NUCLEOTIDE SEQUENCE [LARGE SCALE GENOMIC DNA]</scope>
    <source>
        <strain evidence="2 3">NBRC 14499</strain>
    </source>
</reference>
<feature type="compositionally biased region" description="Low complexity" evidence="1">
    <location>
        <begin position="87"/>
        <end position="97"/>
    </location>
</feature>
<evidence type="ECO:0000313" key="3">
    <source>
        <dbReference type="Proteomes" id="UP000320693"/>
    </source>
</evidence>
<evidence type="ECO:0000313" key="2">
    <source>
        <dbReference type="EMBL" id="GEC24928.1"/>
    </source>
</evidence>